<proteinExistence type="predicted"/>
<comment type="caution">
    <text evidence="3">The sequence shown here is derived from an EMBL/GenBank/DDBJ whole genome shotgun (WGS) entry which is preliminary data.</text>
</comment>
<keyword evidence="1" id="KW-0328">Glycosyltransferase</keyword>
<protein>
    <submittedName>
        <fullName evidence="3">Glycosyl transferase, WecB/TagA/CpsF family</fullName>
    </submittedName>
</protein>
<reference evidence="3 4" key="1">
    <citation type="journal article" date="2015" name="Nature">
        <title>rRNA introns, odd ribosomes, and small enigmatic genomes across a large radiation of phyla.</title>
        <authorList>
            <person name="Brown C.T."/>
            <person name="Hug L.A."/>
            <person name="Thomas B.C."/>
            <person name="Sharon I."/>
            <person name="Castelle C.J."/>
            <person name="Singh A."/>
            <person name="Wilkins M.J."/>
            <person name="Williams K.H."/>
            <person name="Banfield J.F."/>
        </authorList>
    </citation>
    <scope>NUCLEOTIDE SEQUENCE [LARGE SCALE GENOMIC DNA]</scope>
</reference>
<name>A0A0G0LM76_9BACT</name>
<gene>
    <name evidence="3" type="ORF">UT19_C0021G0004</name>
</gene>
<evidence type="ECO:0000313" key="3">
    <source>
        <dbReference type="EMBL" id="KKQ93013.1"/>
    </source>
</evidence>
<dbReference type="EMBL" id="LBVW01000021">
    <property type="protein sequence ID" value="KKQ93013.1"/>
    <property type="molecule type" value="Genomic_DNA"/>
</dbReference>
<dbReference type="PANTHER" id="PTHR34136">
    <property type="match status" value="1"/>
</dbReference>
<dbReference type="Proteomes" id="UP000034932">
    <property type="component" value="Unassembled WGS sequence"/>
</dbReference>
<organism evidence="3 4">
    <name type="scientific">Candidatus Woesebacteria bacterium GW2011_GWB1_39_10b</name>
    <dbReference type="NCBI Taxonomy" id="1618573"/>
    <lineage>
        <taxon>Bacteria</taxon>
        <taxon>Candidatus Woeseibacteriota</taxon>
    </lineage>
</organism>
<dbReference type="InterPro" id="IPR004629">
    <property type="entry name" value="WecG_TagA_CpsF"/>
</dbReference>
<evidence type="ECO:0000313" key="4">
    <source>
        <dbReference type="Proteomes" id="UP000034932"/>
    </source>
</evidence>
<evidence type="ECO:0000256" key="1">
    <source>
        <dbReference type="ARBA" id="ARBA00022676"/>
    </source>
</evidence>
<dbReference type="STRING" id="1618573.UT19_C0021G0004"/>
<dbReference type="PANTHER" id="PTHR34136:SF1">
    <property type="entry name" value="UDP-N-ACETYL-D-MANNOSAMINURONIC ACID TRANSFERASE"/>
    <property type="match status" value="1"/>
</dbReference>
<keyword evidence="2 3" id="KW-0808">Transferase</keyword>
<sequence>MHKKFVKMYQKDRKTVNILNVKIDSTSKPSVLRYVRARLAEFEAGKAKITKFLIVTPNPEQVMRAQNDEVFMSILNSADLSIPDGIGLIAAHKFLNLPVTENLILKPFLYLAQGLGVGFSIIFDRDWLTKDLKVIRGRELFMELIKLANKKGWRAFLLGDRLHSARKAVEALKKSYKGVKLIAADGPNLDADANTKEKTDVEVESEAIGAINKANPRILFVGFGAPIQEKWLYRHWSKLNFGGAMVLGGTFDYVSGKKRFPPKWIESSNLEWLWRLLTKDQKVNRILTAFPQFALSVFTAKLRQNPY</sequence>
<evidence type="ECO:0000256" key="2">
    <source>
        <dbReference type="ARBA" id="ARBA00022679"/>
    </source>
</evidence>
<dbReference type="NCBIfam" id="TIGR00696">
    <property type="entry name" value="wecG_tagA_cpsF"/>
    <property type="match status" value="1"/>
</dbReference>
<dbReference type="AlphaFoldDB" id="A0A0G0LM76"/>
<dbReference type="Pfam" id="PF03808">
    <property type="entry name" value="Glyco_tran_WecG"/>
    <property type="match status" value="1"/>
</dbReference>
<accession>A0A0G0LM76</accession>
<dbReference type="CDD" id="cd06533">
    <property type="entry name" value="Glyco_transf_WecG_TagA"/>
    <property type="match status" value="1"/>
</dbReference>
<dbReference type="GO" id="GO:0016758">
    <property type="term" value="F:hexosyltransferase activity"/>
    <property type="evidence" value="ECO:0007669"/>
    <property type="project" value="TreeGrafter"/>
</dbReference>